<proteinExistence type="inferred from homology"/>
<keyword evidence="3" id="KW-0067">ATP-binding</keyword>
<accession>A0A9X3MPK7</accession>
<dbReference type="Proteomes" id="UP001149140">
    <property type="component" value="Unassembled WGS sequence"/>
</dbReference>
<dbReference type="AlphaFoldDB" id="A0A9X3MPK7"/>
<dbReference type="EMBL" id="JAPDOD010000001">
    <property type="protein sequence ID" value="MDA0158913.1"/>
    <property type="molecule type" value="Genomic_DNA"/>
</dbReference>
<dbReference type="InterPro" id="IPR011990">
    <property type="entry name" value="TPR-like_helical_dom_sf"/>
</dbReference>
<evidence type="ECO:0000256" key="2">
    <source>
        <dbReference type="ARBA" id="ARBA00022741"/>
    </source>
</evidence>
<sequence length="1053" mass="113105">MLRVWLGGGLRLEAGGEELPPPPSRRARGVLAYLALHEGPHPRGQLAARFWPDVLDDSARTSLRAALSELRRALGPAAAQIVATRDAVALAADVDARRFDRALRAGDPGAAVRACPAQILEGFDDDWAYEARRTHGERLTEALEQLAAATDDPAEAVRLTREQVALDPLAEEPNRRLIERLANAGDRAAALVAGERYAERLRTTLAIAPSRETRAALDALRRTPAADPPAVPAVLTREHETAFVGRASELERLRAAWADVSLQRSRRVVLIAGEPGVGKTRLAHRFAREVLDGGTRVLLGRCWEEPLAAFEPFAQALRALGAADVLHPGADVGAGARHRLFDAVDAALTSERGLLLIIDDLHWADQGTLLLTSFLLRSDRPGPLLVLGTYRDTELGRRSPLTGALAELQRDAGLLRVGLRGLAEGDVSALARSLLGDDAVAARVHARTDGNAFFVEQVLRGLAESPELPESVRQAVGIRLSRLGEDASDLLAAAAVLGAEFDPRALVGMTALEPAAAELALDEALRARLLRPVPSGGRVEFAHALVREVVYAELNVLRRARLHRRAAEVLRELGESRRLEEIAFHLFEAASTGDAREAAELLVRAGRRAVDGLAYEDAAEHFQRALDALELAGAEPEAGPVLLARGDALLRAGEPTTARAQFTAAARIARATGDTALQAEAALGYAGLGIAIVGLDAETIARLEEALAALGSGSPVLRSRVLARLAVELYYAPDRRRSETLSADAVAAAAADPGALAAALNARHVALWRPDRVAERLSTATAMIAAARSARAPQLELQARNWRVLDLFELGDMPACREQIARHNRLADELRLPSFQWYAPLWAATEAALAGHFADAARLAAEARAAGERAGDGNADLFAGMVEELINCQRRDYDRTDTAFLLDKVANSPAGPAYQSYLVWHLAGTGRDTEAREHLREWVGRELAFDANWLSAQAEAAEAIVLLDDPTHAQVVYDRLAPYAGRPATSGRAVMSYGAIDRHLGGLAAVLGRRDAAIAHLRAAIERNAELGCTVWREHSQTLFERVASAQRYSGLG</sequence>
<feature type="domain" description="Bacterial transcriptional activator" evidence="6">
    <location>
        <begin position="94"/>
        <end position="221"/>
    </location>
</feature>
<dbReference type="InterPro" id="IPR027417">
    <property type="entry name" value="P-loop_NTPase"/>
</dbReference>
<dbReference type="CDD" id="cd00009">
    <property type="entry name" value="AAA"/>
    <property type="match status" value="1"/>
</dbReference>
<feature type="domain" description="OmpR/PhoB-type" evidence="5">
    <location>
        <begin position="16"/>
        <end position="90"/>
    </location>
</feature>
<dbReference type="SUPFAM" id="SSF48452">
    <property type="entry name" value="TPR-like"/>
    <property type="match status" value="2"/>
</dbReference>
<comment type="similarity">
    <text evidence="1">Belongs to the AfsR/DnrI/RedD regulatory family.</text>
</comment>
<dbReference type="GO" id="GO:0006355">
    <property type="term" value="P:regulation of DNA-templated transcription"/>
    <property type="evidence" value="ECO:0007669"/>
    <property type="project" value="InterPro"/>
</dbReference>
<dbReference type="SUPFAM" id="SSF46894">
    <property type="entry name" value="C-terminal effector domain of the bipartite response regulators"/>
    <property type="match status" value="1"/>
</dbReference>
<dbReference type="SMART" id="SM01043">
    <property type="entry name" value="BTAD"/>
    <property type="match status" value="1"/>
</dbReference>
<dbReference type="GO" id="GO:0005737">
    <property type="term" value="C:cytoplasm"/>
    <property type="evidence" value="ECO:0007669"/>
    <property type="project" value="TreeGrafter"/>
</dbReference>
<dbReference type="Gene3D" id="1.25.40.10">
    <property type="entry name" value="Tetratricopeptide repeat domain"/>
    <property type="match status" value="1"/>
</dbReference>
<evidence type="ECO:0000259" key="5">
    <source>
        <dbReference type="SMART" id="SM00862"/>
    </source>
</evidence>
<evidence type="ECO:0000313" key="8">
    <source>
        <dbReference type="Proteomes" id="UP001149140"/>
    </source>
</evidence>
<keyword evidence="2" id="KW-0547">Nucleotide-binding</keyword>
<protein>
    <submittedName>
        <fullName evidence="7">AAA family ATPase</fullName>
    </submittedName>
</protein>
<dbReference type="InterPro" id="IPR001867">
    <property type="entry name" value="OmpR/PhoB-type_DNA-bd"/>
</dbReference>
<dbReference type="InterPro" id="IPR016032">
    <property type="entry name" value="Sig_transdc_resp-reg_C-effctor"/>
</dbReference>
<comment type="caution">
    <text evidence="7">The sequence shown here is derived from an EMBL/GenBank/DDBJ whole genome shotgun (WGS) entry which is preliminary data.</text>
</comment>
<dbReference type="PANTHER" id="PTHR16305">
    <property type="entry name" value="TESTICULAR SOLUBLE ADENYLYL CYCLASE"/>
    <property type="match status" value="1"/>
</dbReference>
<gene>
    <name evidence="7" type="ORF">OM076_01450</name>
</gene>
<dbReference type="SMART" id="SM00862">
    <property type="entry name" value="Trans_reg_C"/>
    <property type="match status" value="1"/>
</dbReference>
<dbReference type="GO" id="GO:0005524">
    <property type="term" value="F:ATP binding"/>
    <property type="evidence" value="ECO:0007669"/>
    <property type="project" value="UniProtKB-KW"/>
</dbReference>
<dbReference type="Pfam" id="PF13191">
    <property type="entry name" value="AAA_16"/>
    <property type="match status" value="1"/>
</dbReference>
<dbReference type="GO" id="GO:0000160">
    <property type="term" value="P:phosphorelay signal transduction system"/>
    <property type="evidence" value="ECO:0007669"/>
    <property type="project" value="InterPro"/>
</dbReference>
<dbReference type="RefSeq" id="WP_270037538.1">
    <property type="nucleotide sequence ID" value="NZ_JAPDOD010000001.1"/>
</dbReference>
<dbReference type="InterPro" id="IPR041664">
    <property type="entry name" value="AAA_16"/>
</dbReference>
<dbReference type="Pfam" id="PF03704">
    <property type="entry name" value="BTAD"/>
    <property type="match status" value="1"/>
</dbReference>
<dbReference type="GO" id="GO:0003677">
    <property type="term" value="F:DNA binding"/>
    <property type="evidence" value="ECO:0007669"/>
    <property type="project" value="UniProtKB-KW"/>
</dbReference>
<organism evidence="7 8">
    <name type="scientific">Solirubrobacter ginsenosidimutans</name>
    <dbReference type="NCBI Taxonomy" id="490573"/>
    <lineage>
        <taxon>Bacteria</taxon>
        <taxon>Bacillati</taxon>
        <taxon>Actinomycetota</taxon>
        <taxon>Thermoleophilia</taxon>
        <taxon>Solirubrobacterales</taxon>
        <taxon>Solirubrobacteraceae</taxon>
        <taxon>Solirubrobacter</taxon>
    </lineage>
</organism>
<dbReference type="GO" id="GO:0004016">
    <property type="term" value="F:adenylate cyclase activity"/>
    <property type="evidence" value="ECO:0007669"/>
    <property type="project" value="TreeGrafter"/>
</dbReference>
<evidence type="ECO:0000256" key="1">
    <source>
        <dbReference type="ARBA" id="ARBA00005820"/>
    </source>
</evidence>
<reference evidence="7" key="1">
    <citation type="submission" date="2022-10" db="EMBL/GenBank/DDBJ databases">
        <title>The WGS of Solirubrobacter ginsenosidimutans DSM 21036.</title>
        <authorList>
            <person name="Jiang Z."/>
        </authorList>
    </citation>
    <scope>NUCLEOTIDE SEQUENCE</scope>
    <source>
        <strain evidence="7">DSM 21036</strain>
    </source>
</reference>
<evidence type="ECO:0000259" key="6">
    <source>
        <dbReference type="SMART" id="SM01043"/>
    </source>
</evidence>
<evidence type="ECO:0000256" key="4">
    <source>
        <dbReference type="ARBA" id="ARBA00023125"/>
    </source>
</evidence>
<dbReference type="SUPFAM" id="SSF52540">
    <property type="entry name" value="P-loop containing nucleoside triphosphate hydrolases"/>
    <property type="match status" value="1"/>
</dbReference>
<dbReference type="InterPro" id="IPR005158">
    <property type="entry name" value="BTAD"/>
</dbReference>
<dbReference type="PANTHER" id="PTHR16305:SF35">
    <property type="entry name" value="TRANSCRIPTIONAL ACTIVATOR DOMAIN"/>
    <property type="match status" value="1"/>
</dbReference>
<keyword evidence="8" id="KW-1185">Reference proteome</keyword>
<dbReference type="InterPro" id="IPR036388">
    <property type="entry name" value="WH-like_DNA-bd_sf"/>
</dbReference>
<evidence type="ECO:0000313" key="7">
    <source>
        <dbReference type="EMBL" id="MDA0158913.1"/>
    </source>
</evidence>
<dbReference type="Gene3D" id="1.10.10.10">
    <property type="entry name" value="Winged helix-like DNA-binding domain superfamily/Winged helix DNA-binding domain"/>
    <property type="match status" value="1"/>
</dbReference>
<name>A0A9X3MPK7_9ACTN</name>
<evidence type="ECO:0000256" key="3">
    <source>
        <dbReference type="ARBA" id="ARBA00022840"/>
    </source>
</evidence>
<dbReference type="Gene3D" id="3.40.50.300">
    <property type="entry name" value="P-loop containing nucleotide triphosphate hydrolases"/>
    <property type="match status" value="1"/>
</dbReference>
<keyword evidence="4" id="KW-0238">DNA-binding</keyword>